<dbReference type="GO" id="GO:0005737">
    <property type="term" value="C:cytoplasm"/>
    <property type="evidence" value="ECO:0007669"/>
    <property type="project" value="UniProtKB-SubCell"/>
</dbReference>
<dbReference type="PANTHER" id="PTHR17224">
    <property type="entry name" value="PEPTIDYL-TRNA HYDROLASE"/>
    <property type="match status" value="1"/>
</dbReference>
<comment type="function">
    <text evidence="7">Hydrolyzes ribosome-free peptidyl-tRNAs (with 1 or more amino acids incorporated), which drop off the ribosome during protein synthesis, or as a result of ribosome stalling.</text>
</comment>
<dbReference type="PANTHER" id="PTHR17224:SF1">
    <property type="entry name" value="PEPTIDYL-TRNA HYDROLASE"/>
    <property type="match status" value="1"/>
</dbReference>
<evidence type="ECO:0000256" key="7">
    <source>
        <dbReference type="HAMAP-Rule" id="MF_00083"/>
    </source>
</evidence>
<feature type="binding site" evidence="7">
    <location>
        <position position="71"/>
    </location>
    <ligand>
        <name>tRNA</name>
        <dbReference type="ChEBI" id="CHEBI:17843"/>
    </ligand>
</feature>
<evidence type="ECO:0000256" key="1">
    <source>
        <dbReference type="ARBA" id="ARBA00013260"/>
    </source>
</evidence>
<gene>
    <name evidence="7 10" type="primary">pth</name>
    <name evidence="10" type="ORF">VCB98_06410</name>
</gene>
<comment type="subunit">
    <text evidence="7">Monomer.</text>
</comment>
<evidence type="ECO:0000256" key="2">
    <source>
        <dbReference type="ARBA" id="ARBA00022555"/>
    </source>
</evidence>
<reference evidence="10 11" key="1">
    <citation type="submission" date="2023-12" db="EMBL/GenBank/DDBJ databases">
        <title>Whole-genome sequencing of halo(alkali)philic microorganisms from hypersaline lakes.</title>
        <authorList>
            <person name="Sorokin D.Y."/>
            <person name="Merkel A.Y."/>
            <person name="Messina E."/>
            <person name="Yakimov M."/>
        </authorList>
    </citation>
    <scope>NUCLEOTIDE SEQUENCE [LARGE SCALE GENOMIC DNA]</scope>
    <source>
        <strain evidence="10 11">AB-CW1</strain>
    </source>
</reference>
<dbReference type="EMBL" id="JAYGII010000010">
    <property type="protein sequence ID" value="MEA5445447.1"/>
    <property type="molecule type" value="Genomic_DNA"/>
</dbReference>
<evidence type="ECO:0000256" key="4">
    <source>
        <dbReference type="ARBA" id="ARBA00022884"/>
    </source>
</evidence>
<dbReference type="CDD" id="cd00462">
    <property type="entry name" value="PTH"/>
    <property type="match status" value="1"/>
</dbReference>
<dbReference type="NCBIfam" id="TIGR00447">
    <property type="entry name" value="pth"/>
    <property type="match status" value="1"/>
</dbReference>
<feature type="binding site" evidence="7">
    <location>
        <position position="18"/>
    </location>
    <ligand>
        <name>tRNA</name>
        <dbReference type="ChEBI" id="CHEBI:17843"/>
    </ligand>
</feature>
<feature type="site" description="Discriminates between blocked and unblocked aminoacyl-tRNA" evidence="7">
    <location>
        <position position="13"/>
    </location>
</feature>
<proteinExistence type="inferred from homology"/>
<feature type="binding site" evidence="7">
    <location>
        <position position="117"/>
    </location>
    <ligand>
        <name>tRNA</name>
        <dbReference type="ChEBI" id="CHEBI:17843"/>
    </ligand>
</feature>
<keyword evidence="4 7" id="KW-0694">RNA-binding</keyword>
<dbReference type="GO" id="GO:0006515">
    <property type="term" value="P:protein quality control for misfolded or incompletely synthesized proteins"/>
    <property type="evidence" value="ECO:0007669"/>
    <property type="project" value="UniProtKB-UniRule"/>
</dbReference>
<dbReference type="InterPro" id="IPR018171">
    <property type="entry name" value="Pept_tRNA_hydro_CS"/>
</dbReference>
<comment type="similarity">
    <text evidence="5 7 9">Belongs to the PTH family.</text>
</comment>
<evidence type="ECO:0000313" key="10">
    <source>
        <dbReference type="EMBL" id="MEA5445447.1"/>
    </source>
</evidence>
<dbReference type="PROSITE" id="PS01195">
    <property type="entry name" value="PEPT_TRNA_HYDROL_1"/>
    <property type="match status" value="1"/>
</dbReference>
<evidence type="ECO:0000256" key="5">
    <source>
        <dbReference type="ARBA" id="ARBA00038063"/>
    </source>
</evidence>
<keyword evidence="11" id="KW-1185">Reference proteome</keyword>
<evidence type="ECO:0000256" key="3">
    <source>
        <dbReference type="ARBA" id="ARBA00022801"/>
    </source>
</evidence>
<dbReference type="PROSITE" id="PS01196">
    <property type="entry name" value="PEPT_TRNA_HYDROL_2"/>
    <property type="match status" value="1"/>
</dbReference>
<dbReference type="GO" id="GO:0004045">
    <property type="term" value="F:peptidyl-tRNA hydrolase activity"/>
    <property type="evidence" value="ECO:0007669"/>
    <property type="project" value="UniProtKB-UniRule"/>
</dbReference>
<comment type="function">
    <text evidence="7">Catalyzes the release of premature peptidyl moieties from peptidyl-tRNA molecules trapped in stalled 50S ribosomal subunits, and thus maintains levels of free tRNAs and 50S ribosomes.</text>
</comment>
<dbReference type="HAMAP" id="MF_00083">
    <property type="entry name" value="Pept_tRNA_hydro_bact"/>
    <property type="match status" value="1"/>
</dbReference>
<feature type="active site" description="Proton acceptor" evidence="7">
    <location>
        <position position="23"/>
    </location>
</feature>
<evidence type="ECO:0000313" key="11">
    <source>
        <dbReference type="Proteomes" id="UP001302316"/>
    </source>
</evidence>
<comment type="caution">
    <text evidence="10">The sequence shown here is derived from an EMBL/GenBank/DDBJ whole genome shotgun (WGS) entry which is preliminary data.</text>
</comment>
<evidence type="ECO:0000256" key="9">
    <source>
        <dbReference type="RuleBase" id="RU004320"/>
    </source>
</evidence>
<dbReference type="GO" id="GO:0072344">
    <property type="term" value="P:rescue of stalled ribosome"/>
    <property type="evidence" value="ECO:0007669"/>
    <property type="project" value="UniProtKB-UniRule"/>
</dbReference>
<comment type="subcellular location">
    <subcellularLocation>
        <location evidence="7">Cytoplasm</location>
    </subcellularLocation>
</comment>
<dbReference type="Pfam" id="PF01195">
    <property type="entry name" value="Pept_tRNA_hydro"/>
    <property type="match status" value="1"/>
</dbReference>
<dbReference type="EC" id="3.1.1.29" evidence="1 7"/>
<dbReference type="InterPro" id="IPR001328">
    <property type="entry name" value="Pept_tRNA_hydro"/>
</dbReference>
<organism evidence="10 11">
    <name type="scientific">Natronospira elongata</name>
    <dbReference type="NCBI Taxonomy" id="3110268"/>
    <lineage>
        <taxon>Bacteria</taxon>
        <taxon>Pseudomonadati</taxon>
        <taxon>Pseudomonadota</taxon>
        <taxon>Gammaproteobacteria</taxon>
        <taxon>Natronospirales</taxon>
        <taxon>Natronospiraceae</taxon>
        <taxon>Natronospira</taxon>
    </lineage>
</organism>
<feature type="binding site" evidence="7">
    <location>
        <position position="69"/>
    </location>
    <ligand>
        <name>tRNA</name>
        <dbReference type="ChEBI" id="CHEBI:17843"/>
    </ligand>
</feature>
<name>A0AAP6JFA4_9GAMM</name>
<dbReference type="SUPFAM" id="SSF53178">
    <property type="entry name" value="Peptidyl-tRNA hydrolase-like"/>
    <property type="match status" value="1"/>
</dbReference>
<protein>
    <recommendedName>
        <fullName evidence="6 7">Peptidyl-tRNA hydrolase</fullName>
        <shortName evidence="7">Pth</shortName>
        <ecNumber evidence="1 7">3.1.1.29</ecNumber>
    </recommendedName>
</protein>
<dbReference type="GO" id="GO:0000049">
    <property type="term" value="F:tRNA binding"/>
    <property type="evidence" value="ECO:0007669"/>
    <property type="project" value="UniProtKB-UniRule"/>
</dbReference>
<dbReference type="Proteomes" id="UP001302316">
    <property type="component" value="Unassembled WGS sequence"/>
</dbReference>
<dbReference type="AlphaFoldDB" id="A0AAP6JFA4"/>
<comment type="catalytic activity">
    <reaction evidence="7 8">
        <text>an N-acyl-L-alpha-aminoacyl-tRNA + H2O = an N-acyl-L-amino acid + a tRNA + H(+)</text>
        <dbReference type="Rhea" id="RHEA:54448"/>
        <dbReference type="Rhea" id="RHEA-COMP:10123"/>
        <dbReference type="Rhea" id="RHEA-COMP:13883"/>
        <dbReference type="ChEBI" id="CHEBI:15377"/>
        <dbReference type="ChEBI" id="CHEBI:15378"/>
        <dbReference type="ChEBI" id="CHEBI:59874"/>
        <dbReference type="ChEBI" id="CHEBI:78442"/>
        <dbReference type="ChEBI" id="CHEBI:138191"/>
        <dbReference type="EC" id="3.1.1.29"/>
    </reaction>
</comment>
<keyword evidence="3 7" id="KW-0378">Hydrolase</keyword>
<evidence type="ECO:0000256" key="8">
    <source>
        <dbReference type="RuleBase" id="RU000673"/>
    </source>
</evidence>
<evidence type="ECO:0000256" key="6">
    <source>
        <dbReference type="ARBA" id="ARBA00050038"/>
    </source>
</evidence>
<keyword evidence="2 7" id="KW-0820">tRNA-binding</keyword>
<dbReference type="FunFam" id="3.40.50.1470:FF:000001">
    <property type="entry name" value="Peptidyl-tRNA hydrolase"/>
    <property type="match status" value="1"/>
</dbReference>
<feature type="site" description="Stabilizes the basic form of H active site to accept a proton" evidence="7">
    <location>
        <position position="96"/>
    </location>
</feature>
<dbReference type="RefSeq" id="WP_346051075.1">
    <property type="nucleotide sequence ID" value="NZ_JAYGII010000010.1"/>
</dbReference>
<sequence>MSEQIKLIIGLGNPGADYVDTRHNAGFWYVEELAARYGGLFSGERKFHGEMARIHVGRHDLRLLRPLTYMNRSGQSARAVMDFFRIRPEEVLVAHDELDLAPGTVRLKWNGGHGGHNGLRDLDRHIGRDFRRLRIGIGHPGHAAAVVGYVLKRPGSEDEALIRESIRDAADALPAILDDGLEAGMNRLHTRA</sequence>
<dbReference type="Gene3D" id="3.40.50.1470">
    <property type="entry name" value="Peptidyl-tRNA hydrolase"/>
    <property type="match status" value="1"/>
</dbReference>
<dbReference type="InterPro" id="IPR036416">
    <property type="entry name" value="Pept_tRNA_hydro_sf"/>
</dbReference>
<accession>A0AAP6JFA4</accession>
<keyword evidence="7" id="KW-0963">Cytoplasm</keyword>